<evidence type="ECO:0000256" key="5">
    <source>
        <dbReference type="SAM" id="MobiDB-lite"/>
    </source>
</evidence>
<feature type="domain" description="Poly-beta-hydroxybutyrate polymerase N-terminal" evidence="7">
    <location>
        <begin position="112"/>
        <end position="280"/>
    </location>
</feature>
<dbReference type="GO" id="GO:0042619">
    <property type="term" value="P:poly-hydroxybutyrate biosynthetic process"/>
    <property type="evidence" value="ECO:0007669"/>
    <property type="project" value="InterPro"/>
</dbReference>
<dbReference type="Pfam" id="PF07167">
    <property type="entry name" value="PhaC_N"/>
    <property type="match status" value="1"/>
</dbReference>
<dbReference type="NCBIfam" id="TIGR01838">
    <property type="entry name" value="PHA_synth_I"/>
    <property type="match status" value="1"/>
</dbReference>
<dbReference type="AlphaFoldDB" id="A0A1E3LTZ0"/>
<dbReference type="RefSeq" id="WP_069321042.1">
    <property type="nucleotide sequence ID" value="NZ_MDDS01000035.1"/>
</dbReference>
<feature type="compositionally biased region" description="Basic and acidic residues" evidence="5">
    <location>
        <begin position="1"/>
        <end position="19"/>
    </location>
</feature>
<organism evidence="8 9">
    <name type="scientific">Sphingomonas turrisvirgatae</name>
    <dbReference type="NCBI Taxonomy" id="1888892"/>
    <lineage>
        <taxon>Bacteria</taxon>
        <taxon>Pseudomonadati</taxon>
        <taxon>Pseudomonadota</taxon>
        <taxon>Alphaproteobacteria</taxon>
        <taxon>Sphingomonadales</taxon>
        <taxon>Sphingomonadaceae</taxon>
        <taxon>Sphingomonas</taxon>
    </lineage>
</organism>
<dbReference type="SUPFAM" id="SSF53474">
    <property type="entry name" value="alpha/beta-Hydrolases"/>
    <property type="match status" value="1"/>
</dbReference>
<evidence type="ECO:0000313" key="9">
    <source>
        <dbReference type="Proteomes" id="UP000094487"/>
    </source>
</evidence>
<gene>
    <name evidence="8" type="ORF">BFL28_03125</name>
</gene>
<feature type="region of interest" description="Disordered" evidence="5">
    <location>
        <begin position="1"/>
        <end position="29"/>
    </location>
</feature>
<feature type="domain" description="AB hydrolase-1" evidence="6">
    <location>
        <begin position="283"/>
        <end position="524"/>
    </location>
</feature>
<keyword evidence="4" id="KW-0012">Acyltransferase</keyword>
<dbReference type="Pfam" id="PF00561">
    <property type="entry name" value="Abhydrolase_1"/>
    <property type="match status" value="1"/>
</dbReference>
<dbReference type="InterPro" id="IPR010941">
    <property type="entry name" value="PhaC_N"/>
</dbReference>
<keyword evidence="3" id="KW-0808">Transferase</keyword>
<evidence type="ECO:0000256" key="4">
    <source>
        <dbReference type="ARBA" id="ARBA00023315"/>
    </source>
</evidence>
<evidence type="ECO:0000259" key="7">
    <source>
        <dbReference type="Pfam" id="PF07167"/>
    </source>
</evidence>
<dbReference type="Gene3D" id="3.40.50.1820">
    <property type="entry name" value="alpha/beta hydrolase"/>
    <property type="match status" value="1"/>
</dbReference>
<name>A0A1E3LTZ0_9SPHN</name>
<evidence type="ECO:0000256" key="2">
    <source>
        <dbReference type="ARBA" id="ARBA00022490"/>
    </source>
</evidence>
<dbReference type="GO" id="GO:0005737">
    <property type="term" value="C:cytoplasm"/>
    <property type="evidence" value="ECO:0007669"/>
    <property type="project" value="UniProtKB-SubCell"/>
</dbReference>
<keyword evidence="2" id="KW-0963">Cytoplasm</keyword>
<keyword evidence="9" id="KW-1185">Reference proteome</keyword>
<dbReference type="InterPro" id="IPR010963">
    <property type="entry name" value="PHA_synth_I"/>
</dbReference>
<sequence>MAEKKKTADPKADTPRFGEDAAGDDTQPSLGELQHWTWVLGRAQQMLMEQGFDLMAMVPPVPQGATLVPPALDPAAAMRAGADFWSDTVKLWQRFLDPAQAEPFAETPEQARDKRFKAPQWREQPVFDFIRQSYLTLSNHLLKSVDALEGLDPKHAAQLRFATQGFIDAMSPSNFPATNPLVLERTIETKGENLLKGLQHMLKDLSKGQMTQTSEGAYELGRNIAITPGKVVKRTPLYELIQYSPTTPDVFETPLIIFPPWINRFYILDLSPEKSFIRWAVEQGHSVFVVSWKSADATMADVVWDDYVERGQIDAIETVRELLGVEAVHAIGYCVAGTTLAATLAVLAARGQADKVRSATFFTAQVDFSEAGDLQVFVDDDQLALIQSLTTDGFLDGRYMAATFNLLRGRDLIWNYVTSNYLLGEDYMPFDLLHWNSDVTNLPARWHQSYLSDLYRDNRLVQAGALSVAGTPIDLTTVTTPAYIQAGREDHIAPARSVWKITEHFTGPLRFVLAGSGHIAGVVNPPSSGKYQYWTNDAPATTLEEFVAGATETKGSWWPDWQAWIEARDSHRIKAEGARIPQLIEELGAAPGRYVRDR</sequence>
<dbReference type="InterPro" id="IPR000073">
    <property type="entry name" value="AB_hydrolase_1"/>
</dbReference>
<dbReference type="EMBL" id="MDDS01000035">
    <property type="protein sequence ID" value="ODP37232.1"/>
    <property type="molecule type" value="Genomic_DNA"/>
</dbReference>
<dbReference type="PANTHER" id="PTHR36837:SF5">
    <property type="entry name" value="POLY-3-HYDROXYBUTYRATE SYNTHASE"/>
    <property type="match status" value="1"/>
</dbReference>
<evidence type="ECO:0000256" key="3">
    <source>
        <dbReference type="ARBA" id="ARBA00022679"/>
    </source>
</evidence>
<comment type="subcellular location">
    <subcellularLocation>
        <location evidence="1">Cytoplasm</location>
    </subcellularLocation>
</comment>
<dbReference type="GO" id="GO:0016746">
    <property type="term" value="F:acyltransferase activity"/>
    <property type="evidence" value="ECO:0007669"/>
    <property type="project" value="UniProtKB-KW"/>
</dbReference>
<evidence type="ECO:0000259" key="6">
    <source>
        <dbReference type="Pfam" id="PF00561"/>
    </source>
</evidence>
<accession>A0A1E3LTZ0</accession>
<reference evidence="8 9" key="1">
    <citation type="submission" date="2016-08" db="EMBL/GenBank/DDBJ databases">
        <title>Draft genome of the agarase producing Sphingomonas sp. MCT13.</title>
        <authorList>
            <person name="D'Andrea M.M."/>
            <person name="Rossolini G.M."/>
            <person name="Thaller M.C."/>
        </authorList>
    </citation>
    <scope>NUCLEOTIDE SEQUENCE [LARGE SCALE GENOMIC DNA]</scope>
    <source>
        <strain evidence="8 9">MCT13</strain>
    </source>
</reference>
<dbReference type="PANTHER" id="PTHR36837">
    <property type="entry name" value="POLY(3-HYDROXYALKANOATE) POLYMERASE SUBUNIT PHAC"/>
    <property type="match status" value="1"/>
</dbReference>
<dbReference type="InterPro" id="IPR029058">
    <property type="entry name" value="AB_hydrolase_fold"/>
</dbReference>
<dbReference type="Proteomes" id="UP000094487">
    <property type="component" value="Unassembled WGS sequence"/>
</dbReference>
<protein>
    <submittedName>
        <fullName evidence="8">Class I poly(R)-hydroxyalkanoic acid synthase</fullName>
    </submittedName>
</protein>
<dbReference type="InterPro" id="IPR051321">
    <property type="entry name" value="PHA/PHB_synthase"/>
</dbReference>
<comment type="caution">
    <text evidence="8">The sequence shown here is derived from an EMBL/GenBank/DDBJ whole genome shotgun (WGS) entry which is preliminary data.</text>
</comment>
<evidence type="ECO:0000313" key="8">
    <source>
        <dbReference type="EMBL" id="ODP37232.1"/>
    </source>
</evidence>
<dbReference type="STRING" id="1888892.BFL28_03125"/>
<proteinExistence type="predicted"/>
<evidence type="ECO:0000256" key="1">
    <source>
        <dbReference type="ARBA" id="ARBA00004496"/>
    </source>
</evidence>